<evidence type="ECO:0000313" key="2">
    <source>
        <dbReference type="EMBL" id="KAK4462967.1"/>
    </source>
</evidence>
<keyword evidence="3" id="KW-1185">Reference proteome</keyword>
<dbReference type="Gene3D" id="3.40.630.30">
    <property type="match status" value="1"/>
</dbReference>
<dbReference type="AlphaFoldDB" id="A0AAV9HTZ5"/>
<evidence type="ECO:0000259" key="1">
    <source>
        <dbReference type="Pfam" id="PF00583"/>
    </source>
</evidence>
<gene>
    <name evidence="2" type="ORF">QBC42DRAFT_73093</name>
</gene>
<dbReference type="GO" id="GO:0016747">
    <property type="term" value="F:acyltransferase activity, transferring groups other than amino-acyl groups"/>
    <property type="evidence" value="ECO:0007669"/>
    <property type="project" value="InterPro"/>
</dbReference>
<dbReference type="PANTHER" id="PTHR42791:SF17">
    <property type="entry name" value="ACETYLTRANSFERASE, GNAT FAMILY FAMILY (AFU_ORTHOLOGUE AFUA_8G05690)"/>
    <property type="match status" value="1"/>
</dbReference>
<dbReference type="PANTHER" id="PTHR42791">
    <property type="entry name" value="GNAT FAMILY ACETYLTRANSFERASE"/>
    <property type="match status" value="1"/>
</dbReference>
<reference evidence="2" key="1">
    <citation type="journal article" date="2023" name="Mol. Phylogenet. Evol.">
        <title>Genome-scale phylogeny and comparative genomics of the fungal order Sordariales.</title>
        <authorList>
            <person name="Hensen N."/>
            <person name="Bonometti L."/>
            <person name="Westerberg I."/>
            <person name="Brannstrom I.O."/>
            <person name="Guillou S."/>
            <person name="Cros-Aarteil S."/>
            <person name="Calhoun S."/>
            <person name="Haridas S."/>
            <person name="Kuo A."/>
            <person name="Mondo S."/>
            <person name="Pangilinan J."/>
            <person name="Riley R."/>
            <person name="LaButti K."/>
            <person name="Andreopoulos B."/>
            <person name="Lipzen A."/>
            <person name="Chen C."/>
            <person name="Yan M."/>
            <person name="Daum C."/>
            <person name="Ng V."/>
            <person name="Clum A."/>
            <person name="Steindorff A."/>
            <person name="Ohm R.A."/>
            <person name="Martin F."/>
            <person name="Silar P."/>
            <person name="Natvig D.O."/>
            <person name="Lalanne C."/>
            <person name="Gautier V."/>
            <person name="Ament-Velasquez S.L."/>
            <person name="Kruys A."/>
            <person name="Hutchinson M.I."/>
            <person name="Powell A.J."/>
            <person name="Barry K."/>
            <person name="Miller A.N."/>
            <person name="Grigoriev I.V."/>
            <person name="Debuchy R."/>
            <person name="Gladieux P."/>
            <person name="Hiltunen Thoren M."/>
            <person name="Johannesson H."/>
        </authorList>
    </citation>
    <scope>NUCLEOTIDE SEQUENCE</scope>
    <source>
        <strain evidence="2">PSN324</strain>
    </source>
</reference>
<organism evidence="2 3">
    <name type="scientific">Cladorrhinum samala</name>
    <dbReference type="NCBI Taxonomy" id="585594"/>
    <lineage>
        <taxon>Eukaryota</taxon>
        <taxon>Fungi</taxon>
        <taxon>Dikarya</taxon>
        <taxon>Ascomycota</taxon>
        <taxon>Pezizomycotina</taxon>
        <taxon>Sordariomycetes</taxon>
        <taxon>Sordariomycetidae</taxon>
        <taxon>Sordariales</taxon>
        <taxon>Podosporaceae</taxon>
        <taxon>Cladorrhinum</taxon>
    </lineage>
</organism>
<dbReference type="InterPro" id="IPR016181">
    <property type="entry name" value="Acyl_CoA_acyltransferase"/>
</dbReference>
<comment type="caution">
    <text evidence="2">The sequence shown here is derived from an EMBL/GenBank/DDBJ whole genome shotgun (WGS) entry which is preliminary data.</text>
</comment>
<protein>
    <recommendedName>
        <fullName evidence="1">N-acetyltransferase domain-containing protein</fullName>
    </recommendedName>
</protein>
<dbReference type="Proteomes" id="UP001321749">
    <property type="component" value="Unassembled WGS sequence"/>
</dbReference>
<proteinExistence type="predicted"/>
<name>A0AAV9HTZ5_9PEZI</name>
<dbReference type="EMBL" id="MU864965">
    <property type="protein sequence ID" value="KAK4462967.1"/>
    <property type="molecule type" value="Genomic_DNA"/>
</dbReference>
<feature type="domain" description="N-acetyltransferase" evidence="1">
    <location>
        <begin position="144"/>
        <end position="207"/>
    </location>
</feature>
<dbReference type="Pfam" id="PF00583">
    <property type="entry name" value="Acetyltransf_1"/>
    <property type="match status" value="1"/>
</dbReference>
<reference evidence="2" key="2">
    <citation type="submission" date="2023-06" db="EMBL/GenBank/DDBJ databases">
        <authorList>
            <consortium name="Lawrence Berkeley National Laboratory"/>
            <person name="Mondo S.J."/>
            <person name="Hensen N."/>
            <person name="Bonometti L."/>
            <person name="Westerberg I."/>
            <person name="Brannstrom I.O."/>
            <person name="Guillou S."/>
            <person name="Cros-Aarteil S."/>
            <person name="Calhoun S."/>
            <person name="Haridas S."/>
            <person name="Kuo A."/>
            <person name="Pangilinan J."/>
            <person name="Riley R."/>
            <person name="Labutti K."/>
            <person name="Andreopoulos B."/>
            <person name="Lipzen A."/>
            <person name="Chen C."/>
            <person name="Yanf M."/>
            <person name="Daum C."/>
            <person name="Ng V."/>
            <person name="Clum A."/>
            <person name="Steindorff A."/>
            <person name="Ohm R."/>
            <person name="Martin F."/>
            <person name="Silar P."/>
            <person name="Natvig D."/>
            <person name="Lalanne C."/>
            <person name="Gautier V."/>
            <person name="Ament-Velasquez S.L."/>
            <person name="Kruys A."/>
            <person name="Hutchinson M.I."/>
            <person name="Powell A.J."/>
            <person name="Barry K."/>
            <person name="Miller A.N."/>
            <person name="Grigoriev I.V."/>
            <person name="Debuchy R."/>
            <person name="Gladieux P."/>
            <person name="Thoren M.H."/>
            <person name="Johannesson H."/>
        </authorList>
    </citation>
    <scope>NUCLEOTIDE SEQUENCE</scope>
    <source>
        <strain evidence="2">PSN324</strain>
    </source>
</reference>
<sequence>MTFLNPRIRVRPARLEEKQAVVDIFYSAFGNDVMNRLMFPAGPTPSGKEKFGDRTFAELEPGKGELMVLVAEYFSPETHPTFDPDTYPDDGSGELVAFAKWIFQKDPRPEEEWKADEFVYTVETSGEGCDLDVMNAFLGDINRKQRDSARGEPAAYLHILACRPDRQRIGAGSALVKFGIDLADSLNLPCRLEASPVGYSVYKRLGFKDVDVQDLNVTERWGVKRGADEYWGHNNALELAGPVPEGAQRTVIMRRPPKA</sequence>
<accession>A0AAV9HTZ5</accession>
<dbReference type="SUPFAM" id="SSF55729">
    <property type="entry name" value="Acyl-CoA N-acyltransferases (Nat)"/>
    <property type="match status" value="1"/>
</dbReference>
<dbReference type="InterPro" id="IPR000182">
    <property type="entry name" value="GNAT_dom"/>
</dbReference>
<dbReference type="InterPro" id="IPR052523">
    <property type="entry name" value="Trichothecene_AcTrans"/>
</dbReference>
<evidence type="ECO:0000313" key="3">
    <source>
        <dbReference type="Proteomes" id="UP001321749"/>
    </source>
</evidence>